<keyword evidence="3" id="KW-1185">Reference proteome</keyword>
<feature type="transmembrane region" description="Helical" evidence="1">
    <location>
        <begin position="44"/>
        <end position="69"/>
    </location>
</feature>
<dbReference type="Proteomes" id="UP000679498">
    <property type="component" value="Plasmid p1"/>
</dbReference>
<keyword evidence="1" id="KW-0812">Transmembrane</keyword>
<reference evidence="2 3" key="1">
    <citation type="submission" date="2021-05" db="EMBL/GenBank/DDBJ databases">
        <title>Biocontrol using Exiguobacterium acetylicum SI17 against litchi downy blight caused by Peronophythora litchii.</title>
        <authorList>
            <person name="Zheng L."/>
        </authorList>
    </citation>
    <scope>NUCLEOTIDE SEQUENCE [LARGE SCALE GENOMIC DNA]</scope>
    <source>
        <strain evidence="2 3">SI17</strain>
        <plasmid evidence="2 3">p1</plasmid>
    </source>
</reference>
<dbReference type="RefSeq" id="WP_214725457.1">
    <property type="nucleotide sequence ID" value="NZ_CP075898.1"/>
</dbReference>
<keyword evidence="1" id="KW-1133">Transmembrane helix</keyword>
<gene>
    <name evidence="2" type="ORF">KKI46_16805</name>
</gene>
<organism evidence="2 3">
    <name type="scientific">Exiguobacterium acetylicum</name>
    <name type="common">Brevibacterium acetylicum</name>
    <dbReference type="NCBI Taxonomy" id="41170"/>
    <lineage>
        <taxon>Bacteria</taxon>
        <taxon>Bacillati</taxon>
        <taxon>Bacillota</taxon>
        <taxon>Bacilli</taxon>
        <taxon>Bacillales</taxon>
        <taxon>Bacillales Family XII. Incertae Sedis</taxon>
        <taxon>Exiguobacterium</taxon>
    </lineage>
</organism>
<accession>A0ABX8GEN2</accession>
<keyword evidence="2" id="KW-0614">Plasmid</keyword>
<sequence length="184" mass="20454">MSIQGIIALVISIGGIGFAGFSLLSKTAFEEVFMTTEQKIKQRLFGLLAAVLYFTVLFPFLYVAWGIVVNDLELASINWELATGIAVNTLVISAAILGIGMKKVGNFITKEKTMYKVNIEGLGELYLVKMLDRETCIFSSDAHLDLDDLSEETFLVKMDDLMKLPILKEVVPVSTRSIYQKLFN</sequence>
<keyword evidence="1" id="KW-0472">Membrane</keyword>
<evidence type="ECO:0000313" key="2">
    <source>
        <dbReference type="EMBL" id="QWB31794.1"/>
    </source>
</evidence>
<dbReference type="EMBL" id="CP075898">
    <property type="protein sequence ID" value="QWB31794.1"/>
    <property type="molecule type" value="Genomic_DNA"/>
</dbReference>
<name>A0ABX8GEN2_EXIAC</name>
<protein>
    <submittedName>
        <fullName evidence="2">Uncharacterized protein</fullName>
    </submittedName>
</protein>
<feature type="transmembrane region" description="Helical" evidence="1">
    <location>
        <begin position="6"/>
        <end position="24"/>
    </location>
</feature>
<geneLocation type="plasmid" evidence="2 3">
    <name>p1</name>
</geneLocation>
<dbReference type="GeneID" id="88813363"/>
<evidence type="ECO:0000256" key="1">
    <source>
        <dbReference type="SAM" id="Phobius"/>
    </source>
</evidence>
<feature type="transmembrane region" description="Helical" evidence="1">
    <location>
        <begin position="81"/>
        <end position="100"/>
    </location>
</feature>
<proteinExistence type="predicted"/>
<evidence type="ECO:0000313" key="3">
    <source>
        <dbReference type="Proteomes" id="UP000679498"/>
    </source>
</evidence>